<name>A0A7J7ICT7_9RHOD</name>
<evidence type="ECO:0000256" key="1">
    <source>
        <dbReference type="SAM" id="MobiDB-lite"/>
    </source>
</evidence>
<proteinExistence type="predicted"/>
<reference evidence="2 3" key="1">
    <citation type="journal article" date="2020" name="J. Phycol.">
        <title>Comparative genome analysis reveals Cyanidiococcus gen. nov., a new extremophilic red algal genus sister to Cyanidioschyzon (Cyanidioschyzonaceae, Rhodophyta).</title>
        <authorList>
            <person name="Liu S.-L."/>
            <person name="Chiang Y.-R."/>
            <person name="Yoon H.S."/>
            <person name="Fu H.-Y."/>
        </authorList>
    </citation>
    <scope>NUCLEOTIDE SEQUENCE [LARGE SCALE GENOMIC DNA]</scope>
    <source>
        <strain evidence="2 3">THAL066</strain>
    </source>
</reference>
<dbReference type="EMBL" id="VWRR01000019">
    <property type="protein sequence ID" value="KAF6000494.1"/>
    <property type="molecule type" value="Genomic_DNA"/>
</dbReference>
<dbReference type="OrthoDB" id="10549605at2759"/>
<gene>
    <name evidence="2" type="ORF">F1559_000400</name>
</gene>
<organism evidence="2 3">
    <name type="scientific">Cyanidiococcus yangmingshanensis</name>
    <dbReference type="NCBI Taxonomy" id="2690220"/>
    <lineage>
        <taxon>Eukaryota</taxon>
        <taxon>Rhodophyta</taxon>
        <taxon>Bangiophyceae</taxon>
        <taxon>Cyanidiales</taxon>
        <taxon>Cyanidiaceae</taxon>
        <taxon>Cyanidiococcus</taxon>
    </lineage>
</organism>
<accession>A0A7J7ICT7</accession>
<evidence type="ECO:0000313" key="2">
    <source>
        <dbReference type="EMBL" id="KAF6000494.1"/>
    </source>
</evidence>
<dbReference type="AlphaFoldDB" id="A0A7J7ICT7"/>
<protein>
    <submittedName>
        <fullName evidence="2">Uncharacterized protein</fullName>
    </submittedName>
</protein>
<comment type="caution">
    <text evidence="2">The sequence shown here is derived from an EMBL/GenBank/DDBJ whole genome shotgun (WGS) entry which is preliminary data.</text>
</comment>
<evidence type="ECO:0000313" key="3">
    <source>
        <dbReference type="Proteomes" id="UP000530660"/>
    </source>
</evidence>
<dbReference type="Proteomes" id="UP000530660">
    <property type="component" value="Unassembled WGS sequence"/>
</dbReference>
<feature type="region of interest" description="Disordered" evidence="1">
    <location>
        <begin position="171"/>
        <end position="200"/>
    </location>
</feature>
<keyword evidence="3" id="KW-1185">Reference proteome</keyword>
<sequence length="305" mass="33252">MSAKTIELSFAGHASESVRVGTLADRELVSELLRSSENESSPVGCLRCQNCGRKVWMSLSSGGRSPGLAQSEQSLPLRQGSGRVSSISSGWSAASLCSIAGSSPQDESCSAHAVHHVPSCRPVLDARYAASHGPLLSDDGKNVFCGMDCYWSATLDPKSIRTRLVLEKRKPRPVVSGKTGQRAPPSPDAHPFCRQQGPRRPLDAEVVAPEETKAAAAAVARHPKLLQARRTDPSKQMPWLTQQHRPWKELGINNETPVTAGMHRATERSPQAGDFQHAMYEHHAYFGGTFRRTVGIEPLRRYAWS</sequence>